<evidence type="ECO:0000256" key="5">
    <source>
        <dbReference type="SAM" id="Phobius"/>
    </source>
</evidence>
<comment type="caution">
    <text evidence="6">The sequence shown here is derived from an EMBL/GenBank/DDBJ whole genome shotgun (WGS) entry which is preliminary data.</text>
</comment>
<dbReference type="GO" id="GO:0051119">
    <property type="term" value="F:sugar transmembrane transporter activity"/>
    <property type="evidence" value="ECO:0007669"/>
    <property type="project" value="InterPro"/>
</dbReference>
<name>A0A371XE74_9HYPH</name>
<organism evidence="6 7">
    <name type="scientific">Mesorhizobium denitrificans</name>
    <dbReference type="NCBI Taxonomy" id="2294114"/>
    <lineage>
        <taxon>Bacteria</taxon>
        <taxon>Pseudomonadati</taxon>
        <taxon>Pseudomonadota</taxon>
        <taxon>Alphaproteobacteria</taxon>
        <taxon>Hyphomicrobiales</taxon>
        <taxon>Phyllobacteriaceae</taxon>
        <taxon>Mesorhizobium</taxon>
    </lineage>
</organism>
<feature type="transmembrane region" description="Helical" evidence="5">
    <location>
        <begin position="63"/>
        <end position="82"/>
    </location>
</feature>
<reference evidence="7" key="1">
    <citation type="submission" date="2018-08" db="EMBL/GenBank/DDBJ databases">
        <authorList>
            <person name="Im W.T."/>
        </authorList>
    </citation>
    <scope>NUCLEOTIDE SEQUENCE [LARGE SCALE GENOMIC DNA]</scope>
    <source>
        <strain evidence="7">LA-28</strain>
    </source>
</reference>
<keyword evidence="3 5" id="KW-1133">Transmembrane helix</keyword>
<evidence type="ECO:0000256" key="4">
    <source>
        <dbReference type="ARBA" id="ARBA00023136"/>
    </source>
</evidence>
<dbReference type="RefSeq" id="WP_116623952.1">
    <property type="nucleotide sequence ID" value="NZ_QURN01000007.1"/>
</dbReference>
<dbReference type="GO" id="GO:0016020">
    <property type="term" value="C:membrane"/>
    <property type="evidence" value="ECO:0007669"/>
    <property type="project" value="UniProtKB-SubCell"/>
</dbReference>
<dbReference type="InterPro" id="IPR047662">
    <property type="entry name" value="SemiSWEET"/>
</dbReference>
<evidence type="ECO:0000256" key="1">
    <source>
        <dbReference type="ARBA" id="ARBA00004141"/>
    </source>
</evidence>
<keyword evidence="4 5" id="KW-0472">Membrane</keyword>
<dbReference type="Pfam" id="PF04193">
    <property type="entry name" value="PQ-loop"/>
    <property type="match status" value="1"/>
</dbReference>
<dbReference type="EMBL" id="QURN01000007">
    <property type="protein sequence ID" value="RFC67518.1"/>
    <property type="molecule type" value="Genomic_DNA"/>
</dbReference>
<evidence type="ECO:0000256" key="3">
    <source>
        <dbReference type="ARBA" id="ARBA00022989"/>
    </source>
</evidence>
<dbReference type="NCBIfam" id="NF037968">
    <property type="entry name" value="SemiSWEET_2"/>
    <property type="match status" value="1"/>
</dbReference>
<gene>
    <name evidence="6" type="ORF">DY251_11005</name>
</gene>
<comment type="subcellular location">
    <subcellularLocation>
        <location evidence="1">Membrane</location>
        <topology evidence="1">Multi-pass membrane protein</topology>
    </subcellularLocation>
</comment>
<keyword evidence="7" id="KW-1185">Reference proteome</keyword>
<protein>
    <recommendedName>
        <fullName evidence="8">MtN3 and saliva related transmembrane protein</fullName>
    </recommendedName>
</protein>
<evidence type="ECO:0000256" key="2">
    <source>
        <dbReference type="ARBA" id="ARBA00022692"/>
    </source>
</evidence>
<evidence type="ECO:0000313" key="6">
    <source>
        <dbReference type="EMBL" id="RFC67518.1"/>
    </source>
</evidence>
<evidence type="ECO:0008006" key="8">
    <source>
        <dbReference type="Google" id="ProtNLM"/>
    </source>
</evidence>
<dbReference type="AlphaFoldDB" id="A0A371XE74"/>
<accession>A0A371XE74</accession>
<keyword evidence="2 5" id="KW-0812">Transmembrane</keyword>
<feature type="transmembrane region" description="Helical" evidence="5">
    <location>
        <begin position="36"/>
        <end position="57"/>
    </location>
</feature>
<proteinExistence type="predicted"/>
<sequence>MSASVELIGSLAALITTLAWLPQIIKILRERRTHDISLGTNAALATGVFLWLVYGLFIGSWPVIGANGITLLFILTILGLKLRYG</sequence>
<dbReference type="InterPro" id="IPR006603">
    <property type="entry name" value="PQ-loop_rpt"/>
</dbReference>
<dbReference type="Gene3D" id="1.20.1280.290">
    <property type="match status" value="1"/>
</dbReference>
<feature type="transmembrane region" description="Helical" evidence="5">
    <location>
        <begin position="6"/>
        <end position="24"/>
    </location>
</feature>
<evidence type="ECO:0000313" key="7">
    <source>
        <dbReference type="Proteomes" id="UP000262379"/>
    </source>
</evidence>
<dbReference type="Proteomes" id="UP000262379">
    <property type="component" value="Unassembled WGS sequence"/>
</dbReference>